<dbReference type="Gene3D" id="3.90.550.10">
    <property type="entry name" value="Spore Coat Polysaccharide Biosynthesis Protein SpsA, Chain A"/>
    <property type="match status" value="1"/>
</dbReference>
<dbReference type="Proteomes" id="UP000036449">
    <property type="component" value="Unassembled WGS sequence"/>
</dbReference>
<accession>A0A0J6S962</accession>
<evidence type="ECO:0000313" key="2">
    <source>
        <dbReference type="Proteomes" id="UP000036449"/>
    </source>
</evidence>
<dbReference type="GO" id="GO:0016740">
    <property type="term" value="F:transferase activity"/>
    <property type="evidence" value="ECO:0007669"/>
    <property type="project" value="UniProtKB-KW"/>
</dbReference>
<dbReference type="RefSeq" id="WP_048454323.1">
    <property type="nucleotide sequence ID" value="NZ_JBNNPJ010000005.1"/>
</dbReference>
<keyword evidence="1" id="KW-0808">Transferase</keyword>
<proteinExistence type="predicted"/>
<dbReference type="PANTHER" id="PTHR35105">
    <property type="entry name" value="EXPRESSED PROTEIN"/>
    <property type="match status" value="1"/>
</dbReference>
<reference evidence="1 2" key="1">
    <citation type="submission" date="2015-03" db="EMBL/GenBank/DDBJ databases">
        <title>Genome sequencing of Methylobacterium tarhaniae DSM 25844.</title>
        <authorList>
            <person name="Chaudhry V."/>
            <person name="Patil P.B."/>
        </authorList>
    </citation>
    <scope>NUCLEOTIDE SEQUENCE [LARGE SCALE GENOMIC DNA]</scope>
    <source>
        <strain evidence="1 2">DSM 25844</strain>
    </source>
</reference>
<organism evidence="1 2">
    <name type="scientific">Methylobacterium tarhaniae</name>
    <dbReference type="NCBI Taxonomy" id="1187852"/>
    <lineage>
        <taxon>Bacteria</taxon>
        <taxon>Pseudomonadati</taxon>
        <taxon>Pseudomonadota</taxon>
        <taxon>Alphaproteobacteria</taxon>
        <taxon>Hyphomicrobiales</taxon>
        <taxon>Methylobacteriaceae</taxon>
        <taxon>Methylobacterium</taxon>
    </lineage>
</organism>
<keyword evidence="2" id="KW-1185">Reference proteome</keyword>
<dbReference type="PANTHER" id="PTHR35105:SF2">
    <property type="entry name" value="PROTEIN CDI"/>
    <property type="match status" value="1"/>
</dbReference>
<evidence type="ECO:0000313" key="1">
    <source>
        <dbReference type="EMBL" id="KMO30187.1"/>
    </source>
</evidence>
<dbReference type="EMBL" id="LABZ01000281">
    <property type="protein sequence ID" value="KMO30187.1"/>
    <property type="molecule type" value="Genomic_DNA"/>
</dbReference>
<comment type="caution">
    <text evidence="1">The sequence shown here is derived from an EMBL/GenBank/DDBJ whole genome shotgun (WGS) entry which is preliminary data.</text>
</comment>
<dbReference type="InterPro" id="IPR029044">
    <property type="entry name" value="Nucleotide-diphossugar_trans"/>
</dbReference>
<dbReference type="SUPFAM" id="SSF53448">
    <property type="entry name" value="Nucleotide-diphospho-sugar transferases"/>
    <property type="match status" value="1"/>
</dbReference>
<gene>
    <name evidence="1" type="ORF">VQ03_28695</name>
</gene>
<name>A0A0J6S962_9HYPH</name>
<dbReference type="OrthoDB" id="7340531at2"/>
<dbReference type="PATRIC" id="fig|1187852.3.peg.4094"/>
<sequence length="236" mass="26830">MPTDPKIYVGYDTREDIAWQVCRHSLRRHSKVDLEIYPLKQATVRELGLYTRPADKGAATEFSLTRFLVPYIAASDGWSVFVDCDFLFTADIAAMIEGLDRSKAVYVVQHDYVPRTERKMDGQVQTTYPRKNWSSLMVFNGAHPSVKALVPAVVNTQSPAFLHRLSWTADETIGSLPLGWNFLEGEYDKLETTPEAIHYTNGGPWFENCQDVDYGDLWIRERDLYQQAAASDPGRS</sequence>
<dbReference type="AlphaFoldDB" id="A0A0J6S962"/>
<protein>
    <submittedName>
        <fullName evidence="1">Glycosyltransferase</fullName>
    </submittedName>
</protein>